<comment type="caution">
    <text evidence="1">The sequence shown here is derived from an EMBL/GenBank/DDBJ whole genome shotgun (WGS) entry which is preliminary data.</text>
</comment>
<protein>
    <submittedName>
        <fullName evidence="1">Uncharacterized protein</fullName>
    </submittedName>
</protein>
<proteinExistence type="predicted"/>
<sequence length="81" mass="9397">MERSPGFEYQEIAKQLNELLPFIHHPAWSSFPIGRNGFVCFAEGVSTIRPPYLVIQKVIIRCGWFGTPLIKGMSKSFRWRK</sequence>
<keyword evidence="2" id="KW-1185">Reference proteome</keyword>
<gene>
    <name evidence="1" type="ORF">CEXT_744861</name>
</gene>
<dbReference type="Proteomes" id="UP001054945">
    <property type="component" value="Unassembled WGS sequence"/>
</dbReference>
<evidence type="ECO:0000313" key="2">
    <source>
        <dbReference type="Proteomes" id="UP001054945"/>
    </source>
</evidence>
<organism evidence="1 2">
    <name type="scientific">Caerostris extrusa</name>
    <name type="common">Bark spider</name>
    <name type="synonym">Caerostris bankana</name>
    <dbReference type="NCBI Taxonomy" id="172846"/>
    <lineage>
        <taxon>Eukaryota</taxon>
        <taxon>Metazoa</taxon>
        <taxon>Ecdysozoa</taxon>
        <taxon>Arthropoda</taxon>
        <taxon>Chelicerata</taxon>
        <taxon>Arachnida</taxon>
        <taxon>Araneae</taxon>
        <taxon>Araneomorphae</taxon>
        <taxon>Entelegynae</taxon>
        <taxon>Araneoidea</taxon>
        <taxon>Araneidae</taxon>
        <taxon>Caerostris</taxon>
    </lineage>
</organism>
<reference evidence="1 2" key="1">
    <citation type="submission" date="2021-06" db="EMBL/GenBank/DDBJ databases">
        <title>Caerostris extrusa draft genome.</title>
        <authorList>
            <person name="Kono N."/>
            <person name="Arakawa K."/>
        </authorList>
    </citation>
    <scope>NUCLEOTIDE SEQUENCE [LARGE SCALE GENOMIC DNA]</scope>
</reference>
<accession>A0AAV4MAL1</accession>
<name>A0AAV4MAL1_CAEEX</name>
<dbReference type="EMBL" id="BPLR01002056">
    <property type="protein sequence ID" value="GIX69478.1"/>
    <property type="molecule type" value="Genomic_DNA"/>
</dbReference>
<dbReference type="AlphaFoldDB" id="A0AAV4MAL1"/>
<evidence type="ECO:0000313" key="1">
    <source>
        <dbReference type="EMBL" id="GIX69478.1"/>
    </source>
</evidence>